<keyword evidence="2" id="KW-0805">Transcription regulation</keyword>
<dbReference type="InterPro" id="IPR041347">
    <property type="entry name" value="MftR_C"/>
</dbReference>
<evidence type="ECO:0000256" key="1">
    <source>
        <dbReference type="ARBA" id="ARBA00022491"/>
    </source>
</evidence>
<dbReference type="InterPro" id="IPR009057">
    <property type="entry name" value="Homeodomain-like_sf"/>
</dbReference>
<dbReference type="PROSITE" id="PS50977">
    <property type="entry name" value="HTH_TETR_2"/>
    <property type="match status" value="1"/>
</dbReference>
<evidence type="ECO:0000313" key="8">
    <source>
        <dbReference type="Proteomes" id="UP000267418"/>
    </source>
</evidence>
<sequence>MKGKIPNLREQHKAATRQEIARFAVGLFLKQGFVNTTIDQIVEPLGIAKRTFFRYFSTKEDLVLAWFEEKTPALVRELGDRPVQENPFEAVCATLSSLLVRYDANPGSALAMMRLTKETPSLVGRDLEKRMIWEQALAAALVERVGQKTMSLLKARIVVGTAMTAFTAALDEWYAGGGKLKLRPIVEKAFSMAGTP</sequence>
<keyword evidence="1" id="KW-0678">Repressor</keyword>
<protein>
    <submittedName>
        <fullName evidence="7">TetR family transcriptional regulator</fullName>
    </submittedName>
</protein>
<evidence type="ECO:0000256" key="5">
    <source>
        <dbReference type="PROSITE-ProRule" id="PRU00335"/>
    </source>
</evidence>
<feature type="DNA-binding region" description="H-T-H motif" evidence="5">
    <location>
        <begin position="37"/>
        <end position="56"/>
    </location>
</feature>
<dbReference type="SUPFAM" id="SSF46689">
    <property type="entry name" value="Homeodomain-like"/>
    <property type="match status" value="1"/>
</dbReference>
<dbReference type="PANTHER" id="PTHR30055:SF234">
    <property type="entry name" value="HTH-TYPE TRANSCRIPTIONAL REGULATOR BETI"/>
    <property type="match status" value="1"/>
</dbReference>
<dbReference type="RefSeq" id="WP_126470934.1">
    <property type="nucleotide sequence ID" value="NZ_RXOE01000002.1"/>
</dbReference>
<dbReference type="Proteomes" id="UP000267418">
    <property type="component" value="Unassembled WGS sequence"/>
</dbReference>
<gene>
    <name evidence="7" type="ORF">EJP69_14710</name>
</gene>
<dbReference type="InterPro" id="IPR023772">
    <property type="entry name" value="DNA-bd_HTH_TetR-type_CS"/>
</dbReference>
<dbReference type="Gene3D" id="1.10.10.60">
    <property type="entry name" value="Homeodomain-like"/>
    <property type="match status" value="1"/>
</dbReference>
<keyword evidence="3 5" id="KW-0238">DNA-binding</keyword>
<organism evidence="7 8">
    <name type="scientific">Variovorax gossypii</name>
    <dbReference type="NCBI Taxonomy" id="1679495"/>
    <lineage>
        <taxon>Bacteria</taxon>
        <taxon>Pseudomonadati</taxon>
        <taxon>Pseudomonadota</taxon>
        <taxon>Betaproteobacteria</taxon>
        <taxon>Burkholderiales</taxon>
        <taxon>Comamonadaceae</taxon>
        <taxon>Variovorax</taxon>
    </lineage>
</organism>
<dbReference type="PRINTS" id="PR00455">
    <property type="entry name" value="HTHTETR"/>
</dbReference>
<evidence type="ECO:0000259" key="6">
    <source>
        <dbReference type="PROSITE" id="PS50977"/>
    </source>
</evidence>
<proteinExistence type="predicted"/>
<dbReference type="PROSITE" id="PS01081">
    <property type="entry name" value="HTH_TETR_1"/>
    <property type="match status" value="1"/>
</dbReference>
<dbReference type="AlphaFoldDB" id="A0A3S0H2F8"/>
<dbReference type="OrthoDB" id="8535430at2"/>
<dbReference type="InterPro" id="IPR001647">
    <property type="entry name" value="HTH_TetR"/>
</dbReference>
<evidence type="ECO:0000256" key="2">
    <source>
        <dbReference type="ARBA" id="ARBA00023015"/>
    </source>
</evidence>
<keyword evidence="8" id="KW-1185">Reference proteome</keyword>
<feature type="domain" description="HTH tetR-type" evidence="6">
    <location>
        <begin position="14"/>
        <end position="74"/>
    </location>
</feature>
<evidence type="ECO:0000313" key="7">
    <source>
        <dbReference type="EMBL" id="RTQ35599.1"/>
    </source>
</evidence>
<dbReference type="GO" id="GO:0000976">
    <property type="term" value="F:transcription cis-regulatory region binding"/>
    <property type="evidence" value="ECO:0007669"/>
    <property type="project" value="TreeGrafter"/>
</dbReference>
<dbReference type="Pfam" id="PF17754">
    <property type="entry name" value="TetR_C_14"/>
    <property type="match status" value="1"/>
</dbReference>
<dbReference type="EMBL" id="RXOE01000002">
    <property type="protein sequence ID" value="RTQ35599.1"/>
    <property type="molecule type" value="Genomic_DNA"/>
</dbReference>
<dbReference type="InterPro" id="IPR050109">
    <property type="entry name" value="HTH-type_TetR-like_transc_reg"/>
</dbReference>
<comment type="caution">
    <text evidence="7">The sequence shown here is derived from an EMBL/GenBank/DDBJ whole genome shotgun (WGS) entry which is preliminary data.</text>
</comment>
<keyword evidence="4" id="KW-0804">Transcription</keyword>
<evidence type="ECO:0000256" key="3">
    <source>
        <dbReference type="ARBA" id="ARBA00023125"/>
    </source>
</evidence>
<dbReference type="Pfam" id="PF00440">
    <property type="entry name" value="TetR_N"/>
    <property type="match status" value="1"/>
</dbReference>
<evidence type="ECO:0000256" key="4">
    <source>
        <dbReference type="ARBA" id="ARBA00023163"/>
    </source>
</evidence>
<dbReference type="GO" id="GO:0003700">
    <property type="term" value="F:DNA-binding transcription factor activity"/>
    <property type="evidence" value="ECO:0007669"/>
    <property type="project" value="TreeGrafter"/>
</dbReference>
<dbReference type="Gene3D" id="1.10.357.10">
    <property type="entry name" value="Tetracycline Repressor, domain 2"/>
    <property type="match status" value="1"/>
</dbReference>
<name>A0A3S0H2F8_9BURK</name>
<reference evidence="7 8" key="1">
    <citation type="submission" date="2018-12" db="EMBL/GenBank/DDBJ databases">
        <title>The genome of Variovorax gossypii DSM 100435.</title>
        <authorList>
            <person name="Gao J."/>
            <person name="Sun J."/>
        </authorList>
    </citation>
    <scope>NUCLEOTIDE SEQUENCE [LARGE SCALE GENOMIC DNA]</scope>
    <source>
        <strain evidence="7 8">DSM 100435</strain>
    </source>
</reference>
<dbReference type="PANTHER" id="PTHR30055">
    <property type="entry name" value="HTH-TYPE TRANSCRIPTIONAL REGULATOR RUTR"/>
    <property type="match status" value="1"/>
</dbReference>
<accession>A0A3S0H2F8</accession>